<feature type="transmembrane region" description="Helical" evidence="6">
    <location>
        <begin position="20"/>
        <end position="38"/>
    </location>
</feature>
<name>A0A1V2GWT4_9PROT</name>
<feature type="domain" description="GtrA/DPMS transmembrane" evidence="7">
    <location>
        <begin position="19"/>
        <end position="136"/>
    </location>
</feature>
<dbReference type="InterPro" id="IPR051401">
    <property type="entry name" value="GtrA_CellWall_Glycosyl"/>
</dbReference>
<comment type="caution">
    <text evidence="8">The sequence shown here is derived from an EMBL/GenBank/DDBJ whole genome shotgun (WGS) entry which is preliminary data.</text>
</comment>
<evidence type="ECO:0000313" key="8">
    <source>
        <dbReference type="EMBL" id="ONG47376.1"/>
    </source>
</evidence>
<sequence length="139" mass="14315">MRSLPLSPGQVALIGQMLRFGVVGTAGFLVDTAVLYAALQLGAGLYLGRVLSYVAAASGNWALNRAWTFQATGTPAAKQWALFLAVNLVGFAVNYGTYAVLVGSLPLAAAHPVIGVAAGSLAGMAGNFLLSRRFVFRAG</sequence>
<dbReference type="AlphaFoldDB" id="A0A1V2GWT4"/>
<protein>
    <submittedName>
        <fullName evidence="8">GtrA-like protein</fullName>
    </submittedName>
</protein>
<evidence type="ECO:0000259" key="7">
    <source>
        <dbReference type="Pfam" id="PF04138"/>
    </source>
</evidence>
<comment type="similarity">
    <text evidence="2">Belongs to the GtrA family.</text>
</comment>
<keyword evidence="9" id="KW-1185">Reference proteome</keyword>
<keyword evidence="4 6" id="KW-1133">Transmembrane helix</keyword>
<gene>
    <name evidence="8" type="ORF">BKE38_23430</name>
</gene>
<evidence type="ECO:0000313" key="9">
    <source>
        <dbReference type="Proteomes" id="UP000188879"/>
    </source>
</evidence>
<reference evidence="8 9" key="1">
    <citation type="submission" date="2016-10" db="EMBL/GenBank/DDBJ databases">
        <title>Draft Genome sequence of Roseomonas sp. strain M3.</title>
        <authorList>
            <person name="Subhash Y."/>
            <person name="Lee S."/>
        </authorList>
    </citation>
    <scope>NUCLEOTIDE SEQUENCE [LARGE SCALE GENOMIC DNA]</scope>
    <source>
        <strain evidence="8 9">M3</strain>
    </source>
</reference>
<evidence type="ECO:0000256" key="5">
    <source>
        <dbReference type="ARBA" id="ARBA00023136"/>
    </source>
</evidence>
<evidence type="ECO:0000256" key="4">
    <source>
        <dbReference type="ARBA" id="ARBA00022989"/>
    </source>
</evidence>
<organism evidence="8 9">
    <name type="scientific">Teichococcus deserti</name>
    <dbReference type="NCBI Taxonomy" id="1817963"/>
    <lineage>
        <taxon>Bacteria</taxon>
        <taxon>Pseudomonadati</taxon>
        <taxon>Pseudomonadota</taxon>
        <taxon>Alphaproteobacteria</taxon>
        <taxon>Acetobacterales</taxon>
        <taxon>Roseomonadaceae</taxon>
        <taxon>Roseomonas</taxon>
    </lineage>
</organism>
<evidence type="ECO:0000256" key="1">
    <source>
        <dbReference type="ARBA" id="ARBA00004141"/>
    </source>
</evidence>
<dbReference type="PANTHER" id="PTHR38459">
    <property type="entry name" value="PROPHAGE BACTOPRENOL-LINKED GLUCOSE TRANSLOCASE HOMOLOG"/>
    <property type="match status" value="1"/>
</dbReference>
<dbReference type="PANTHER" id="PTHR38459:SF1">
    <property type="entry name" value="PROPHAGE BACTOPRENOL-LINKED GLUCOSE TRANSLOCASE HOMOLOG"/>
    <property type="match status" value="1"/>
</dbReference>
<feature type="transmembrane region" description="Helical" evidence="6">
    <location>
        <begin position="80"/>
        <end position="101"/>
    </location>
</feature>
<evidence type="ECO:0000256" key="6">
    <source>
        <dbReference type="SAM" id="Phobius"/>
    </source>
</evidence>
<dbReference type="Proteomes" id="UP000188879">
    <property type="component" value="Unassembled WGS sequence"/>
</dbReference>
<accession>A0A1V2GWT4</accession>
<dbReference type="GO" id="GO:0005886">
    <property type="term" value="C:plasma membrane"/>
    <property type="evidence" value="ECO:0007669"/>
    <property type="project" value="TreeGrafter"/>
</dbReference>
<dbReference type="Pfam" id="PF04138">
    <property type="entry name" value="GtrA_DPMS_TM"/>
    <property type="match status" value="1"/>
</dbReference>
<evidence type="ECO:0000256" key="2">
    <source>
        <dbReference type="ARBA" id="ARBA00009399"/>
    </source>
</evidence>
<keyword evidence="3 6" id="KW-0812">Transmembrane</keyword>
<feature type="transmembrane region" description="Helical" evidence="6">
    <location>
        <begin position="107"/>
        <end position="130"/>
    </location>
</feature>
<dbReference type="GO" id="GO:0000271">
    <property type="term" value="P:polysaccharide biosynthetic process"/>
    <property type="evidence" value="ECO:0007669"/>
    <property type="project" value="InterPro"/>
</dbReference>
<keyword evidence="5 6" id="KW-0472">Membrane</keyword>
<dbReference type="EMBL" id="MLCO01000279">
    <property type="protein sequence ID" value="ONG47376.1"/>
    <property type="molecule type" value="Genomic_DNA"/>
</dbReference>
<proteinExistence type="inferred from homology"/>
<feature type="transmembrane region" description="Helical" evidence="6">
    <location>
        <begin position="50"/>
        <end position="68"/>
    </location>
</feature>
<dbReference type="RefSeq" id="WP_076959705.1">
    <property type="nucleotide sequence ID" value="NZ_MLCO01000279.1"/>
</dbReference>
<comment type="subcellular location">
    <subcellularLocation>
        <location evidence="1">Membrane</location>
        <topology evidence="1">Multi-pass membrane protein</topology>
    </subcellularLocation>
</comment>
<evidence type="ECO:0000256" key="3">
    <source>
        <dbReference type="ARBA" id="ARBA00022692"/>
    </source>
</evidence>
<dbReference type="InterPro" id="IPR007267">
    <property type="entry name" value="GtrA_DPMS_TM"/>
</dbReference>